<evidence type="ECO:0000256" key="1">
    <source>
        <dbReference type="SAM" id="Phobius"/>
    </source>
</evidence>
<dbReference type="Proteomes" id="UP000011758">
    <property type="component" value="Unassembled WGS sequence"/>
</dbReference>
<evidence type="ECO:0000313" key="3">
    <source>
        <dbReference type="Proteomes" id="UP000011758"/>
    </source>
</evidence>
<comment type="caution">
    <text evidence="2">The sequence shown here is derived from an EMBL/GenBank/DDBJ whole genome shotgun (WGS) entry which is preliminary data.</text>
</comment>
<feature type="transmembrane region" description="Helical" evidence="1">
    <location>
        <begin position="52"/>
        <end position="74"/>
    </location>
</feature>
<protein>
    <submittedName>
        <fullName evidence="2">Uncharacterized protein</fullName>
    </submittedName>
</protein>
<dbReference type="AlphaFoldDB" id="M2PB39"/>
<gene>
    <name evidence="2" type="ORF">HMPREF9943_00009</name>
</gene>
<dbReference type="RefSeq" id="WP_004801020.1">
    <property type="nucleotide sequence ID" value="NZ_KB446646.1"/>
</dbReference>
<keyword evidence="1" id="KW-0812">Transmembrane</keyword>
<keyword evidence="1" id="KW-1133">Transmembrane helix</keyword>
<organism evidence="2 3">
    <name type="scientific">Eggerthia catenaformis OT 569 = DSM 20559</name>
    <dbReference type="NCBI Taxonomy" id="999415"/>
    <lineage>
        <taxon>Bacteria</taxon>
        <taxon>Bacillati</taxon>
        <taxon>Bacillota</taxon>
        <taxon>Erysipelotrichia</taxon>
        <taxon>Erysipelotrichales</taxon>
        <taxon>Coprobacillaceae</taxon>
        <taxon>Eggerthia</taxon>
    </lineage>
</organism>
<proteinExistence type="predicted"/>
<dbReference type="BioCyc" id="ECAT999415-HMP:GTTI-12-MONOMER"/>
<sequence>MKKDLKYCLFSCTSFLISALIFLVRYLIIATYNMNYSGGRLDVLTNKVFQPVYGDLLFLLYASIILFIIGIIFARLSLKR</sequence>
<reference evidence="2 3" key="1">
    <citation type="submission" date="2013-02" db="EMBL/GenBank/DDBJ databases">
        <title>The Genome Sequence of Lactobacillus catenaformis F0143.</title>
        <authorList>
            <consortium name="The Broad Institute Genome Sequencing Platform"/>
            <person name="Earl A."/>
            <person name="Ward D."/>
            <person name="Feldgarden M."/>
            <person name="Gevers D."/>
            <person name="Izard J."/>
            <person name="Blanton J.M."/>
            <person name="Mathney J."/>
            <person name="Dewhirst F.E."/>
            <person name="Young S.K."/>
            <person name="Zeng Q."/>
            <person name="Gargeya S."/>
            <person name="Fitzgerald M."/>
            <person name="Haas B."/>
            <person name="Abouelleil A."/>
            <person name="Alvarado L."/>
            <person name="Arachchi H.M."/>
            <person name="Berlin A."/>
            <person name="Chapman S.B."/>
            <person name="Gearin G."/>
            <person name="Goldberg J."/>
            <person name="Griggs A."/>
            <person name="Gujja S."/>
            <person name="Hansen M."/>
            <person name="Heiman D."/>
            <person name="Howarth C."/>
            <person name="Larimer J."/>
            <person name="Lui A."/>
            <person name="MacDonald P.J.P."/>
            <person name="McCowen C."/>
            <person name="Montmayeur A."/>
            <person name="Murphy C."/>
            <person name="Neiman D."/>
            <person name="Pearson M."/>
            <person name="Priest M."/>
            <person name="Roberts A."/>
            <person name="Saif S."/>
            <person name="Shea T."/>
            <person name="Sisk P."/>
            <person name="Stolte C."/>
            <person name="Sykes S."/>
            <person name="Wortman J."/>
            <person name="Nusbaum C."/>
            <person name="Birren B."/>
        </authorList>
    </citation>
    <scope>NUCLEOTIDE SEQUENCE [LARGE SCALE GENOMIC DNA]</scope>
    <source>
        <strain evidence="2 3">OT 569</strain>
    </source>
</reference>
<evidence type="ECO:0000313" key="2">
    <source>
        <dbReference type="EMBL" id="EMD17577.1"/>
    </source>
</evidence>
<feature type="transmembrane region" description="Helical" evidence="1">
    <location>
        <begin position="7"/>
        <end position="32"/>
    </location>
</feature>
<dbReference type="EMBL" id="AGEJ01000001">
    <property type="protein sequence ID" value="EMD17577.1"/>
    <property type="molecule type" value="Genomic_DNA"/>
</dbReference>
<name>M2PB39_9FIRM</name>
<keyword evidence="3" id="KW-1185">Reference proteome</keyword>
<keyword evidence="1" id="KW-0472">Membrane</keyword>
<dbReference type="STRING" id="999415.HMPREF9943_00009"/>
<accession>M2PB39</accession>